<dbReference type="GO" id="GO:0003700">
    <property type="term" value="F:DNA-binding transcription factor activity"/>
    <property type="evidence" value="ECO:0007669"/>
    <property type="project" value="InterPro"/>
</dbReference>
<evidence type="ECO:0000313" key="3">
    <source>
        <dbReference type="Proteomes" id="UP000275225"/>
    </source>
</evidence>
<gene>
    <name evidence="2" type="ORF">EHW97_10500</name>
</gene>
<evidence type="ECO:0000259" key="1">
    <source>
        <dbReference type="PROSITE" id="PS50995"/>
    </source>
</evidence>
<dbReference type="InterPro" id="IPR039422">
    <property type="entry name" value="MarR/SlyA-like"/>
</dbReference>
<proteinExistence type="predicted"/>
<comment type="caution">
    <text evidence="2">The sequence shown here is derived from an EMBL/GenBank/DDBJ whole genome shotgun (WGS) entry which is preliminary data.</text>
</comment>
<reference evidence="2 3" key="1">
    <citation type="submission" date="2018-11" db="EMBL/GenBank/DDBJ databases">
        <authorList>
            <person name="Li F."/>
        </authorList>
    </citation>
    <scope>NUCLEOTIDE SEQUENCE [LARGE SCALE GENOMIC DNA]</scope>
    <source>
        <strain evidence="2 3">YS17T</strain>
    </source>
</reference>
<dbReference type="PANTHER" id="PTHR33164">
    <property type="entry name" value="TRANSCRIPTIONAL REGULATOR, MARR FAMILY"/>
    <property type="match status" value="1"/>
</dbReference>
<dbReference type="GO" id="GO:0006950">
    <property type="term" value="P:response to stress"/>
    <property type="evidence" value="ECO:0007669"/>
    <property type="project" value="TreeGrafter"/>
</dbReference>
<dbReference type="EMBL" id="RQJX01000013">
    <property type="protein sequence ID" value="RQN03309.1"/>
    <property type="molecule type" value="Genomic_DNA"/>
</dbReference>
<dbReference type="Proteomes" id="UP000275225">
    <property type="component" value="Unassembled WGS sequence"/>
</dbReference>
<name>A0A3N6W717_9ACTN</name>
<dbReference type="SUPFAM" id="SSF46785">
    <property type="entry name" value="Winged helix' DNA-binding domain"/>
    <property type="match status" value="1"/>
</dbReference>
<dbReference type="SMART" id="SM00347">
    <property type="entry name" value="HTH_MARR"/>
    <property type="match status" value="1"/>
</dbReference>
<dbReference type="Pfam" id="PF12802">
    <property type="entry name" value="MarR_2"/>
    <property type="match status" value="1"/>
</dbReference>
<accession>A0A3N6W717</accession>
<protein>
    <submittedName>
        <fullName evidence="2">MarR family transcriptional regulator</fullName>
    </submittedName>
</protein>
<dbReference type="OrthoDB" id="3778086at2"/>
<dbReference type="InterPro" id="IPR036390">
    <property type="entry name" value="WH_DNA-bd_sf"/>
</dbReference>
<dbReference type="InterPro" id="IPR036388">
    <property type="entry name" value="WH-like_DNA-bd_sf"/>
</dbReference>
<evidence type="ECO:0000313" key="2">
    <source>
        <dbReference type="EMBL" id="RQN03309.1"/>
    </source>
</evidence>
<dbReference type="PANTHER" id="PTHR33164:SF43">
    <property type="entry name" value="HTH-TYPE TRANSCRIPTIONAL REPRESSOR YETL"/>
    <property type="match status" value="1"/>
</dbReference>
<feature type="domain" description="HTH marR-type" evidence="1">
    <location>
        <begin position="71"/>
        <end position="207"/>
    </location>
</feature>
<dbReference type="PROSITE" id="PS50995">
    <property type="entry name" value="HTH_MARR_2"/>
    <property type="match status" value="1"/>
</dbReference>
<dbReference type="AlphaFoldDB" id="A0A3N6W717"/>
<dbReference type="InterPro" id="IPR000835">
    <property type="entry name" value="HTH_MarR-typ"/>
</dbReference>
<keyword evidence="3" id="KW-1185">Reference proteome</keyword>
<dbReference type="Gene3D" id="1.10.10.10">
    <property type="entry name" value="Winged helix-like DNA-binding domain superfamily/Winged helix DNA-binding domain"/>
    <property type="match status" value="1"/>
</dbReference>
<sequence>MTGSSSDGMSSSLRLDMETKPKIATMTVDRPTKARLRRLNRARPDTGLLRMVSVTLTMTGRNNGRRMSSERDAVIARLEDDQFAIAMMLVRRDTGALSGDDMPAQQLKTLFVVRALHEPTAHDIALRLDVSAATTSGLLHRLEDRGYITRRPSPTDRRARIIEVTPSGDQFLHEMLTMVRNTSLEIIDGLTMEELTALAIGTAAVRREAERLERGQDS</sequence>
<organism evidence="2 3">
    <name type="scientific">Aeromicrobium camelliae</name>
    <dbReference type="NCBI Taxonomy" id="1538144"/>
    <lineage>
        <taxon>Bacteria</taxon>
        <taxon>Bacillati</taxon>
        <taxon>Actinomycetota</taxon>
        <taxon>Actinomycetes</taxon>
        <taxon>Propionibacteriales</taxon>
        <taxon>Nocardioidaceae</taxon>
        <taxon>Aeromicrobium</taxon>
    </lineage>
</organism>
<dbReference type="PRINTS" id="PR00598">
    <property type="entry name" value="HTHMARR"/>
</dbReference>